<dbReference type="EMBL" id="JBHTIU010000093">
    <property type="protein sequence ID" value="MFD0871905.1"/>
    <property type="molecule type" value="Genomic_DNA"/>
</dbReference>
<dbReference type="PIRSF" id="PIRSF037394">
    <property type="entry name" value="ABC_thiamine-permease_YkoE_prd"/>
    <property type="match status" value="1"/>
</dbReference>
<keyword evidence="1" id="KW-0472">Membrane</keyword>
<feature type="transmembrane region" description="Helical" evidence="1">
    <location>
        <begin position="12"/>
        <end position="33"/>
    </location>
</feature>
<name>A0ABW3DEK8_9BACL</name>
<sequence>MKQQATGSKGLKFTDILVTVMISLVFGVIFKLWDGVYGVVKPLFLQAGQLTYGMWFMAGPFAYLIVRKPGVALLANLAAANVSSLLGSAWGLETILYGFVQGLGAELVFAGLRYRKAGLVAAGVAGIMAGLGSFIVDIFLGYANYEAWMLALKYGLRAVSAFVFCGLFAYWLVRALEKTGVTRQIQPVAREEYESLQK</sequence>
<feature type="transmembrane region" description="Helical" evidence="1">
    <location>
        <begin position="154"/>
        <end position="173"/>
    </location>
</feature>
<dbReference type="Pfam" id="PF09819">
    <property type="entry name" value="ABC_cobalt"/>
    <property type="match status" value="1"/>
</dbReference>
<keyword evidence="3" id="KW-1185">Reference proteome</keyword>
<accession>A0ABW3DEK8</accession>
<dbReference type="InterPro" id="IPR017195">
    <property type="entry name" value="ABC_thiamin-permease_prd"/>
</dbReference>
<dbReference type="RefSeq" id="WP_379291120.1">
    <property type="nucleotide sequence ID" value="NZ_JBHTIU010000093.1"/>
</dbReference>
<protein>
    <submittedName>
        <fullName evidence="2">ECF transporter S component</fullName>
    </submittedName>
</protein>
<proteinExistence type="predicted"/>
<feature type="transmembrane region" description="Helical" evidence="1">
    <location>
        <begin position="71"/>
        <end position="89"/>
    </location>
</feature>
<feature type="transmembrane region" description="Helical" evidence="1">
    <location>
        <begin position="119"/>
        <end position="142"/>
    </location>
</feature>
<reference evidence="3" key="1">
    <citation type="journal article" date="2019" name="Int. J. Syst. Evol. Microbiol.">
        <title>The Global Catalogue of Microorganisms (GCM) 10K type strain sequencing project: providing services to taxonomists for standard genome sequencing and annotation.</title>
        <authorList>
            <consortium name="The Broad Institute Genomics Platform"/>
            <consortium name="The Broad Institute Genome Sequencing Center for Infectious Disease"/>
            <person name="Wu L."/>
            <person name="Ma J."/>
        </authorList>
    </citation>
    <scope>NUCLEOTIDE SEQUENCE [LARGE SCALE GENOMIC DNA]</scope>
    <source>
        <strain evidence="3">CCUG 57263</strain>
    </source>
</reference>
<keyword evidence="1" id="KW-0812">Transmembrane</keyword>
<gene>
    <name evidence="2" type="ORF">ACFQ03_22510</name>
</gene>
<feature type="transmembrane region" description="Helical" evidence="1">
    <location>
        <begin position="45"/>
        <end position="64"/>
    </location>
</feature>
<comment type="caution">
    <text evidence="2">The sequence shown here is derived from an EMBL/GenBank/DDBJ whole genome shotgun (WGS) entry which is preliminary data.</text>
</comment>
<evidence type="ECO:0000256" key="1">
    <source>
        <dbReference type="SAM" id="Phobius"/>
    </source>
</evidence>
<evidence type="ECO:0000313" key="3">
    <source>
        <dbReference type="Proteomes" id="UP001597120"/>
    </source>
</evidence>
<evidence type="ECO:0000313" key="2">
    <source>
        <dbReference type="EMBL" id="MFD0871905.1"/>
    </source>
</evidence>
<organism evidence="2 3">
    <name type="scientific">Paenibacillus residui</name>
    <dbReference type="NCBI Taxonomy" id="629724"/>
    <lineage>
        <taxon>Bacteria</taxon>
        <taxon>Bacillati</taxon>
        <taxon>Bacillota</taxon>
        <taxon>Bacilli</taxon>
        <taxon>Bacillales</taxon>
        <taxon>Paenibacillaceae</taxon>
        <taxon>Paenibacillus</taxon>
    </lineage>
</organism>
<feature type="transmembrane region" description="Helical" evidence="1">
    <location>
        <begin position="95"/>
        <end position="112"/>
    </location>
</feature>
<dbReference type="Proteomes" id="UP001597120">
    <property type="component" value="Unassembled WGS sequence"/>
</dbReference>
<keyword evidence="1" id="KW-1133">Transmembrane helix</keyword>